<evidence type="ECO:0000259" key="2">
    <source>
        <dbReference type="PROSITE" id="PS50966"/>
    </source>
</evidence>
<accession>A0A485KUE0</accession>
<name>A0A485KUE0_9STRA</name>
<dbReference type="EMBL" id="CAADRA010005346">
    <property type="protein sequence ID" value="VFT88815.1"/>
    <property type="molecule type" value="Genomic_DNA"/>
</dbReference>
<sequence length="551" mass="60054">MFGGFARTTPDASGDDAGCSYLVVLDDASLHIFECPLMCTCSVSTLGLPCVHQLAGTWRQVRALPLELLTHAWIPYQTNGHAVAARRSDVVLRWPDIDTGWLVFAYNQARGSFLDGLMRRCDGHLTVDHIDLDEDSTELHVTNWSFMTAPNRLRRRSSSTAASPSRVHPPPDTSALLFEDDVHAPDYEAMLLSLYMRLPVASSSSPPPPPLDSIIHRGLQAALVAQVKHGLVFHIESSHGLGLPLLQYGIQAALALDWPDLHALGLIGLAIADCTVLKWTSALSHLDMSFRLAQEIDHAVGCFVAAVGQYDVHVAMAQWDQAYERLKLAQRYAPPQHKPLVHTKLQALHEKVQASRAPTTTTVWRVLSPRRSSGNLATTPRTFLSATLVDDLSIDALLHPLAPPTVLVKGNLMTPSSAACHMYVQVGPGVQYRLSYDRTWTVETFLTHIIARHEKRSEKTPSTSSSCIVGLAVDGFVPPSGRPPHHPGAAVLSFEQPMAAVVDAKPSFGLKAILADRPRVAPAPSGVTVACKLCHAHIPLEHVEAHSHECF</sequence>
<dbReference type="OrthoDB" id="74304at2759"/>
<reference evidence="4 5" key="1">
    <citation type="submission" date="2019-03" db="EMBL/GenBank/DDBJ databases">
        <authorList>
            <person name="Gaulin E."/>
            <person name="Dumas B."/>
        </authorList>
    </citation>
    <scope>NUCLEOTIDE SEQUENCE [LARGE SCALE GENOMIC DNA]</scope>
    <source>
        <strain evidence="4">CBS 568.67</strain>
    </source>
</reference>
<dbReference type="AlphaFoldDB" id="A0A485KUE0"/>
<gene>
    <name evidence="4" type="primary">Aste57867_11960</name>
    <name evidence="3" type="ORF">As57867_011915</name>
    <name evidence="4" type="ORF">ASTE57867_11960</name>
</gene>
<proteinExistence type="predicted"/>
<evidence type="ECO:0000313" key="5">
    <source>
        <dbReference type="Proteomes" id="UP000332933"/>
    </source>
</evidence>
<dbReference type="Proteomes" id="UP000332933">
    <property type="component" value="Unassembled WGS sequence"/>
</dbReference>
<protein>
    <submittedName>
        <fullName evidence="4">Aste57867_11960 protein</fullName>
    </submittedName>
</protein>
<dbReference type="GO" id="GO:0008270">
    <property type="term" value="F:zinc ion binding"/>
    <property type="evidence" value="ECO:0007669"/>
    <property type="project" value="UniProtKB-KW"/>
</dbReference>
<evidence type="ECO:0000313" key="3">
    <source>
        <dbReference type="EMBL" id="KAF0697334.1"/>
    </source>
</evidence>
<keyword evidence="1" id="KW-0862">Zinc</keyword>
<reference evidence="3" key="2">
    <citation type="submission" date="2019-06" db="EMBL/GenBank/DDBJ databases">
        <title>Genomics analysis of Aphanomyces spp. identifies a new class of oomycete effector associated with host adaptation.</title>
        <authorList>
            <person name="Gaulin E."/>
        </authorList>
    </citation>
    <scope>NUCLEOTIDE SEQUENCE</scope>
    <source>
        <strain evidence="3">CBS 578.67</strain>
    </source>
</reference>
<dbReference type="EMBL" id="VJMH01005325">
    <property type="protein sequence ID" value="KAF0697334.1"/>
    <property type="molecule type" value="Genomic_DNA"/>
</dbReference>
<keyword evidence="1" id="KW-0479">Metal-binding</keyword>
<feature type="domain" description="SWIM-type" evidence="2">
    <location>
        <begin position="21"/>
        <end position="61"/>
    </location>
</feature>
<evidence type="ECO:0000256" key="1">
    <source>
        <dbReference type="PROSITE-ProRule" id="PRU00325"/>
    </source>
</evidence>
<dbReference type="InterPro" id="IPR007527">
    <property type="entry name" value="Znf_SWIM"/>
</dbReference>
<organism evidence="4 5">
    <name type="scientific">Aphanomyces stellatus</name>
    <dbReference type="NCBI Taxonomy" id="120398"/>
    <lineage>
        <taxon>Eukaryota</taxon>
        <taxon>Sar</taxon>
        <taxon>Stramenopiles</taxon>
        <taxon>Oomycota</taxon>
        <taxon>Saprolegniomycetes</taxon>
        <taxon>Saprolegniales</taxon>
        <taxon>Verrucalvaceae</taxon>
        <taxon>Aphanomyces</taxon>
    </lineage>
</organism>
<keyword evidence="5" id="KW-1185">Reference proteome</keyword>
<evidence type="ECO:0000313" key="4">
    <source>
        <dbReference type="EMBL" id="VFT88815.1"/>
    </source>
</evidence>
<dbReference type="PROSITE" id="PS50966">
    <property type="entry name" value="ZF_SWIM"/>
    <property type="match status" value="1"/>
</dbReference>
<keyword evidence="1" id="KW-0863">Zinc-finger</keyword>